<dbReference type="AlphaFoldDB" id="X1NCC7"/>
<dbReference type="GO" id="GO:0004619">
    <property type="term" value="F:phosphoglycerate mutase activity"/>
    <property type="evidence" value="ECO:0007669"/>
    <property type="project" value="UniProtKB-EC"/>
</dbReference>
<dbReference type="InterPro" id="IPR006124">
    <property type="entry name" value="Metalloenzyme"/>
</dbReference>
<dbReference type="SUPFAM" id="SSF53649">
    <property type="entry name" value="Alkaline phosphatase-like"/>
    <property type="match status" value="1"/>
</dbReference>
<protein>
    <recommendedName>
        <fullName evidence="6">Metalloenzyme domain-containing protein</fullName>
    </recommendedName>
</protein>
<accession>X1NCC7</accession>
<reference evidence="7" key="1">
    <citation type="journal article" date="2014" name="Front. Microbiol.">
        <title>High frequency of phylogenetically diverse reductive dehalogenase-homologous genes in deep subseafloor sedimentary metagenomes.</title>
        <authorList>
            <person name="Kawai M."/>
            <person name="Futagami T."/>
            <person name="Toyoda A."/>
            <person name="Takaki Y."/>
            <person name="Nishi S."/>
            <person name="Hori S."/>
            <person name="Arai W."/>
            <person name="Tsubouchi T."/>
            <person name="Morono Y."/>
            <person name="Uchiyama I."/>
            <person name="Ito T."/>
            <person name="Fujiyama A."/>
            <person name="Inagaki F."/>
            <person name="Takami H."/>
        </authorList>
    </citation>
    <scope>NUCLEOTIDE SEQUENCE</scope>
    <source>
        <strain evidence="7">Expedition CK06-06</strain>
    </source>
</reference>
<dbReference type="InterPro" id="IPR017850">
    <property type="entry name" value="Alkaline_phosphatase_core_sf"/>
</dbReference>
<dbReference type="Gene3D" id="3.40.720.10">
    <property type="entry name" value="Alkaline Phosphatase, subunit A"/>
    <property type="match status" value="1"/>
</dbReference>
<gene>
    <name evidence="7" type="ORF">S06H3_28312</name>
</gene>
<dbReference type="Pfam" id="PF01676">
    <property type="entry name" value="Metalloenzyme"/>
    <property type="match status" value="1"/>
</dbReference>
<comment type="pathway">
    <text evidence="3">Carbohydrate degradation.</text>
</comment>
<dbReference type="GO" id="GO:0046872">
    <property type="term" value="F:metal ion binding"/>
    <property type="evidence" value="ECO:0007669"/>
    <property type="project" value="InterPro"/>
</dbReference>
<feature type="domain" description="Metalloenzyme" evidence="6">
    <location>
        <begin position="2"/>
        <end position="92"/>
    </location>
</feature>
<comment type="function">
    <text evidence="2">Catalyzes the interconversion of 2-phosphoglycerate and 3-phosphoglycerate.</text>
</comment>
<feature type="non-terminal residue" evidence="7">
    <location>
        <position position="1"/>
    </location>
</feature>
<dbReference type="PANTHER" id="PTHR31209:SF0">
    <property type="entry name" value="METALLOENZYME DOMAIN-CONTAINING PROTEIN"/>
    <property type="match status" value="1"/>
</dbReference>
<sequence>KATDTFSHDGDFIGKKEFVEKIDKNIKPLLNLKNTLIVVTADHSTCCSLKRHCLEPIPILIYGNGQDKIQEFSEKACKSGKLGKFPQLELMPKILKYAKAS</sequence>
<name>X1NCC7_9ZZZZ</name>
<dbReference type="InterPro" id="IPR004456">
    <property type="entry name" value="Pglycerate_mutase_ApgM"/>
</dbReference>
<organism evidence="7">
    <name type="scientific">marine sediment metagenome</name>
    <dbReference type="NCBI Taxonomy" id="412755"/>
    <lineage>
        <taxon>unclassified sequences</taxon>
        <taxon>metagenomes</taxon>
        <taxon>ecological metagenomes</taxon>
    </lineage>
</organism>
<dbReference type="PANTHER" id="PTHR31209">
    <property type="entry name" value="COFACTOR-INDEPENDENT PHOSPHOGLYCERATE MUTASE"/>
    <property type="match status" value="1"/>
</dbReference>
<keyword evidence="5" id="KW-0324">Glycolysis</keyword>
<evidence type="ECO:0000256" key="3">
    <source>
        <dbReference type="ARBA" id="ARBA00004921"/>
    </source>
</evidence>
<dbReference type="GO" id="GO:0006096">
    <property type="term" value="P:glycolytic process"/>
    <property type="evidence" value="ECO:0007669"/>
    <property type="project" value="UniProtKB-KW"/>
</dbReference>
<evidence type="ECO:0000256" key="5">
    <source>
        <dbReference type="ARBA" id="ARBA00023152"/>
    </source>
</evidence>
<comment type="caution">
    <text evidence="7">The sequence shown here is derived from an EMBL/GenBank/DDBJ whole genome shotgun (WGS) entry which is preliminary data.</text>
</comment>
<evidence type="ECO:0000256" key="2">
    <source>
        <dbReference type="ARBA" id="ARBA00002315"/>
    </source>
</evidence>
<dbReference type="EMBL" id="BARV01016508">
    <property type="protein sequence ID" value="GAI27836.1"/>
    <property type="molecule type" value="Genomic_DNA"/>
</dbReference>
<evidence type="ECO:0000259" key="6">
    <source>
        <dbReference type="Pfam" id="PF01676"/>
    </source>
</evidence>
<comment type="catalytic activity">
    <reaction evidence="1">
        <text>(2R)-2-phosphoglycerate = (2R)-3-phosphoglycerate</text>
        <dbReference type="Rhea" id="RHEA:15901"/>
        <dbReference type="ChEBI" id="CHEBI:58272"/>
        <dbReference type="ChEBI" id="CHEBI:58289"/>
        <dbReference type="EC" id="5.4.2.12"/>
    </reaction>
</comment>
<evidence type="ECO:0000256" key="1">
    <source>
        <dbReference type="ARBA" id="ARBA00000370"/>
    </source>
</evidence>
<evidence type="ECO:0000256" key="4">
    <source>
        <dbReference type="ARBA" id="ARBA00005524"/>
    </source>
</evidence>
<proteinExistence type="inferred from homology"/>
<evidence type="ECO:0000313" key="7">
    <source>
        <dbReference type="EMBL" id="GAI27836.1"/>
    </source>
</evidence>
<comment type="similarity">
    <text evidence="4">Belongs to the BPG-independent phosphoglycerate mutase family. A-PGAM subfamily.</text>
</comment>